<name>A0A8H7DE95_9AGAR</name>
<evidence type="ECO:0000259" key="1">
    <source>
        <dbReference type="PROSITE" id="PS50879"/>
    </source>
</evidence>
<protein>
    <recommendedName>
        <fullName evidence="1">RNase H type-1 domain-containing protein</fullName>
    </recommendedName>
</protein>
<dbReference type="GO" id="GO:0004523">
    <property type="term" value="F:RNA-DNA hybrid ribonuclease activity"/>
    <property type="evidence" value="ECO:0007669"/>
    <property type="project" value="InterPro"/>
</dbReference>
<keyword evidence="3" id="KW-1185">Reference proteome</keyword>
<dbReference type="GO" id="GO:0003676">
    <property type="term" value="F:nucleic acid binding"/>
    <property type="evidence" value="ECO:0007669"/>
    <property type="project" value="InterPro"/>
</dbReference>
<dbReference type="Proteomes" id="UP000620124">
    <property type="component" value="Unassembled WGS sequence"/>
</dbReference>
<evidence type="ECO:0000313" key="2">
    <source>
        <dbReference type="EMBL" id="KAF7372264.1"/>
    </source>
</evidence>
<gene>
    <name evidence="2" type="ORF">MVEN_00086000</name>
</gene>
<feature type="domain" description="RNase H type-1" evidence="1">
    <location>
        <begin position="185"/>
        <end position="324"/>
    </location>
</feature>
<dbReference type="OrthoDB" id="3265515at2759"/>
<dbReference type="InterPro" id="IPR012337">
    <property type="entry name" value="RNaseH-like_sf"/>
</dbReference>
<dbReference type="AlphaFoldDB" id="A0A8H7DE95"/>
<dbReference type="CDD" id="cd09276">
    <property type="entry name" value="Rnase_HI_RT_non_LTR"/>
    <property type="match status" value="1"/>
</dbReference>
<accession>A0A8H7DE95</accession>
<proteinExistence type="predicted"/>
<dbReference type="Pfam" id="PF00075">
    <property type="entry name" value="RNase_H"/>
    <property type="match status" value="1"/>
</dbReference>
<dbReference type="Gene3D" id="3.30.420.10">
    <property type="entry name" value="Ribonuclease H-like superfamily/Ribonuclease H"/>
    <property type="match status" value="1"/>
</dbReference>
<dbReference type="PROSITE" id="PS50879">
    <property type="entry name" value="RNASE_H_1"/>
    <property type="match status" value="1"/>
</dbReference>
<evidence type="ECO:0000313" key="3">
    <source>
        <dbReference type="Proteomes" id="UP000620124"/>
    </source>
</evidence>
<reference evidence="2" key="1">
    <citation type="submission" date="2020-05" db="EMBL/GenBank/DDBJ databases">
        <title>Mycena genomes resolve the evolution of fungal bioluminescence.</title>
        <authorList>
            <person name="Tsai I.J."/>
        </authorList>
    </citation>
    <scope>NUCLEOTIDE SEQUENCE</scope>
    <source>
        <strain evidence="2">CCC161011</strain>
    </source>
</reference>
<dbReference type="SUPFAM" id="SSF53098">
    <property type="entry name" value="Ribonuclease H-like"/>
    <property type="match status" value="1"/>
</dbReference>
<organism evidence="2 3">
    <name type="scientific">Mycena venus</name>
    <dbReference type="NCBI Taxonomy" id="2733690"/>
    <lineage>
        <taxon>Eukaryota</taxon>
        <taxon>Fungi</taxon>
        <taxon>Dikarya</taxon>
        <taxon>Basidiomycota</taxon>
        <taxon>Agaricomycotina</taxon>
        <taxon>Agaricomycetes</taxon>
        <taxon>Agaricomycetidae</taxon>
        <taxon>Agaricales</taxon>
        <taxon>Marasmiineae</taxon>
        <taxon>Mycenaceae</taxon>
        <taxon>Mycena</taxon>
    </lineage>
</organism>
<dbReference type="EMBL" id="JACAZI010000001">
    <property type="protein sequence ID" value="KAF7372264.1"/>
    <property type="molecule type" value="Genomic_DNA"/>
</dbReference>
<dbReference type="InterPro" id="IPR036397">
    <property type="entry name" value="RNaseH_sf"/>
</dbReference>
<dbReference type="InterPro" id="IPR002156">
    <property type="entry name" value="RNaseH_domain"/>
</dbReference>
<comment type="caution">
    <text evidence="2">The sequence shown here is derived from an EMBL/GenBank/DDBJ whole genome shotgun (WGS) entry which is preliminary data.</text>
</comment>
<sequence>MCSRIPIATPTFGLPHPYIRQLFLTIVVPRMEYALPVWYRPVTEREGVRRKGTVWVARTLGKVQRQACKLITGALRTTATDTLDFHAHLLPTHIRLNRSVFNAATRLATLPASNPVRRTFLRCRRVPRFHRSPIHHIIAAFPILQRDFETIDPQRRLVSIPDGTLTTHIARTKDEAKDRMERIMARGGTCIFTDGSGFEGGVGSAAVAMKGEEVRTTRSKHLGGEDKHTVFEAEVCGAILALDIISGTPRLTDVDLFMDCQPTIHAISSPQPQPGQYLLAAFHALLGRLLSKRRTLKIRIHWVPAHIGITGNELVDGLAKEAAQGDSSPLSSRVALFESPLPASKAAAVASGIKAFNARWLAEWKPSPRFTRISAFDSAIPSKTVTRMYNKLNRPGCSILTQLRTGHIGLNAYLHRFHLAPSPLCPHCAAVPESVSHFLLACPAHRTHRLRLIARVGTTRISLRRLLSIKHEPGPVLAFVRDTGRFPRYAL</sequence>